<dbReference type="InterPro" id="IPR036465">
    <property type="entry name" value="vWFA_dom_sf"/>
</dbReference>
<dbReference type="Pfam" id="PF04811">
    <property type="entry name" value="Sec23_trunk"/>
    <property type="match status" value="1"/>
</dbReference>
<organism evidence="15 16">
    <name type="scientific">Bodo saltans</name>
    <name type="common">Flagellated protozoan</name>
    <dbReference type="NCBI Taxonomy" id="75058"/>
    <lineage>
        <taxon>Eukaryota</taxon>
        <taxon>Discoba</taxon>
        <taxon>Euglenozoa</taxon>
        <taxon>Kinetoplastea</taxon>
        <taxon>Metakinetoplastina</taxon>
        <taxon>Eubodonida</taxon>
        <taxon>Bodonidae</taxon>
        <taxon>Bodo</taxon>
    </lineage>
</organism>
<evidence type="ECO:0000313" key="16">
    <source>
        <dbReference type="Proteomes" id="UP000051952"/>
    </source>
</evidence>
<accession>A0A0S4IQK2</accession>
<dbReference type="Pfam" id="PF08033">
    <property type="entry name" value="Sec23_BS"/>
    <property type="match status" value="1"/>
</dbReference>
<dbReference type="InterPro" id="IPR006895">
    <property type="entry name" value="Znf_Sec23_Sec24"/>
</dbReference>
<keyword evidence="8 9" id="KW-0968">Cytoplasmic vesicle</keyword>
<dbReference type="InterPro" id="IPR006900">
    <property type="entry name" value="Sec23/24_helical_dom"/>
</dbReference>
<evidence type="ECO:0000313" key="15">
    <source>
        <dbReference type="EMBL" id="CUF96547.1"/>
    </source>
</evidence>
<feature type="domain" description="Sec23/Sec24 trunk" evidence="12">
    <location>
        <begin position="268"/>
        <end position="514"/>
    </location>
</feature>
<dbReference type="Pfam" id="PF04815">
    <property type="entry name" value="Sec23_helical"/>
    <property type="match status" value="1"/>
</dbReference>
<dbReference type="SUPFAM" id="SSF81811">
    <property type="entry name" value="Helical domain of Sec23/24"/>
    <property type="match status" value="1"/>
</dbReference>
<dbReference type="InterPro" id="IPR036175">
    <property type="entry name" value="Sec23/24_helical_dom_sf"/>
</dbReference>
<evidence type="ECO:0000259" key="14">
    <source>
        <dbReference type="Pfam" id="PF08033"/>
    </source>
</evidence>
<dbReference type="GO" id="GO:0090110">
    <property type="term" value="P:COPII-coated vesicle cargo loading"/>
    <property type="evidence" value="ECO:0007669"/>
    <property type="project" value="TreeGrafter"/>
</dbReference>
<dbReference type="GO" id="GO:0008270">
    <property type="term" value="F:zinc ion binding"/>
    <property type="evidence" value="ECO:0007669"/>
    <property type="project" value="InterPro"/>
</dbReference>
<dbReference type="AlphaFoldDB" id="A0A0S4IQK2"/>
<dbReference type="InterPro" id="IPR036180">
    <property type="entry name" value="Gelsolin-like_dom_sf"/>
</dbReference>
<dbReference type="SUPFAM" id="SSF53300">
    <property type="entry name" value="vWA-like"/>
    <property type="match status" value="1"/>
</dbReference>
<comment type="function">
    <text evidence="9">Component of the coat protein complex II (COPII) which promotes the formation of transport vesicles from the endoplasmic reticulum (ER). The coat has two main functions, the physical deformation of the endoplasmic reticulum membrane into vesicles and the selection of cargo molecules.</text>
</comment>
<feature type="compositionally biased region" description="Low complexity" evidence="10">
    <location>
        <begin position="121"/>
        <end position="150"/>
    </location>
</feature>
<dbReference type="VEuPathDB" id="TriTrypDB:BSAL_68010"/>
<evidence type="ECO:0000256" key="5">
    <source>
        <dbReference type="ARBA" id="ARBA00022892"/>
    </source>
</evidence>
<dbReference type="Gene3D" id="2.30.30.380">
    <property type="entry name" value="Zn-finger domain of Sec23/24"/>
    <property type="match status" value="1"/>
</dbReference>
<dbReference type="InterPro" id="IPR029006">
    <property type="entry name" value="ADF-H/Gelsolin-like_dom_sf"/>
</dbReference>
<name>A0A0S4IQK2_BODSA</name>
<dbReference type="Gene3D" id="3.40.20.10">
    <property type="entry name" value="Severin"/>
    <property type="match status" value="1"/>
</dbReference>
<protein>
    <recommendedName>
        <fullName evidence="9">Protein transport protein SEC23</fullName>
    </recommendedName>
</protein>
<keyword evidence="9" id="KW-0963">Cytoplasm</keyword>
<dbReference type="GO" id="GO:0030127">
    <property type="term" value="C:COPII vesicle coat"/>
    <property type="evidence" value="ECO:0007669"/>
    <property type="project" value="InterPro"/>
</dbReference>
<evidence type="ECO:0000259" key="11">
    <source>
        <dbReference type="Pfam" id="PF04810"/>
    </source>
</evidence>
<dbReference type="FunFam" id="3.40.50.410:FF:000043">
    <property type="entry name" value="Protein transport protein SEC23"/>
    <property type="match status" value="1"/>
</dbReference>
<dbReference type="EMBL" id="CYKH01000465">
    <property type="protein sequence ID" value="CUF96547.1"/>
    <property type="molecule type" value="Genomic_DNA"/>
</dbReference>
<dbReference type="Pfam" id="PF04810">
    <property type="entry name" value="zf-Sec23_Sec24"/>
    <property type="match status" value="1"/>
</dbReference>
<gene>
    <name evidence="15" type="ORF">BSAL_68010</name>
</gene>
<dbReference type="Gene3D" id="3.40.50.410">
    <property type="entry name" value="von Willebrand factor, type A domain"/>
    <property type="match status" value="1"/>
</dbReference>
<dbReference type="Gene3D" id="2.60.40.1670">
    <property type="entry name" value="beta-sandwich domain of Sec23/24"/>
    <property type="match status" value="1"/>
</dbReference>
<evidence type="ECO:0000256" key="8">
    <source>
        <dbReference type="ARBA" id="ARBA00023329"/>
    </source>
</evidence>
<feature type="domain" description="Sec23/Sec24 helical" evidence="13">
    <location>
        <begin position="643"/>
        <end position="741"/>
    </location>
</feature>
<evidence type="ECO:0000256" key="6">
    <source>
        <dbReference type="ARBA" id="ARBA00022927"/>
    </source>
</evidence>
<evidence type="ECO:0000256" key="1">
    <source>
        <dbReference type="ARBA" id="ARBA00022448"/>
    </source>
</evidence>
<dbReference type="PANTHER" id="PTHR11141:SF33">
    <property type="entry name" value="PROTEIN TRANSPORT PROTEIN SEC23"/>
    <property type="match status" value="1"/>
</dbReference>
<dbReference type="InterPro" id="IPR012990">
    <property type="entry name" value="Beta-sandwich_Sec23_24"/>
</dbReference>
<comment type="subcellular location">
    <subcellularLocation>
        <location evidence="9">Cytoplasmic vesicle</location>
        <location evidence="9">COPII-coated vesicle membrane</location>
        <topology evidence="9">Peripheral membrane protein</topology>
        <orientation evidence="9">Cytoplasmic side</orientation>
    </subcellularLocation>
    <subcellularLocation>
        <location evidence="9">Endoplasmic reticulum membrane</location>
        <topology evidence="9">Peripheral membrane protein</topology>
        <orientation evidence="9">Cytoplasmic side</orientation>
    </subcellularLocation>
</comment>
<dbReference type="InterPro" id="IPR036174">
    <property type="entry name" value="Znf_Sec23_Sec24_sf"/>
</dbReference>
<dbReference type="InterPro" id="IPR006896">
    <property type="entry name" value="Sec23/24_trunk_dom"/>
</dbReference>
<proteinExistence type="inferred from homology"/>
<dbReference type="SUPFAM" id="SSF81995">
    <property type="entry name" value="beta-sandwich domain of Sec23/24"/>
    <property type="match status" value="1"/>
</dbReference>
<dbReference type="Proteomes" id="UP000051952">
    <property type="component" value="Unassembled WGS sequence"/>
</dbReference>
<feature type="region of interest" description="Disordered" evidence="10">
    <location>
        <begin position="121"/>
        <end position="166"/>
    </location>
</feature>
<feature type="domain" description="Zinc finger Sec23/Sec24-type" evidence="11">
    <location>
        <begin position="204"/>
        <end position="239"/>
    </location>
</feature>
<dbReference type="OMA" id="FPPHYAE"/>
<dbReference type="GO" id="GO:0006886">
    <property type="term" value="P:intracellular protein transport"/>
    <property type="evidence" value="ECO:0007669"/>
    <property type="project" value="InterPro"/>
</dbReference>
<feature type="domain" description="Sec23/Sec24 beta-sandwich" evidence="14">
    <location>
        <begin position="527"/>
        <end position="628"/>
    </location>
</feature>
<keyword evidence="7 9" id="KW-0472">Membrane</keyword>
<evidence type="ECO:0000256" key="3">
    <source>
        <dbReference type="ARBA" id="ARBA00022824"/>
    </source>
</evidence>
<keyword evidence="5 9" id="KW-0931">ER-Golgi transport</keyword>
<keyword evidence="1 9" id="KW-0813">Transport</keyword>
<dbReference type="PANTHER" id="PTHR11141">
    <property type="entry name" value="PROTEIN TRANSPORT PROTEIN SEC23"/>
    <property type="match status" value="1"/>
</dbReference>
<keyword evidence="3 9" id="KW-0256">Endoplasmic reticulum</keyword>
<evidence type="ECO:0000256" key="9">
    <source>
        <dbReference type="RuleBase" id="RU365030"/>
    </source>
</evidence>
<dbReference type="Gene3D" id="1.20.120.730">
    <property type="entry name" value="Sec23/Sec24 helical domain"/>
    <property type="match status" value="1"/>
</dbReference>
<dbReference type="GO" id="GO:0005096">
    <property type="term" value="F:GTPase activator activity"/>
    <property type="evidence" value="ECO:0007669"/>
    <property type="project" value="TreeGrafter"/>
</dbReference>
<evidence type="ECO:0000259" key="13">
    <source>
        <dbReference type="Pfam" id="PF04815"/>
    </source>
</evidence>
<evidence type="ECO:0000259" key="12">
    <source>
        <dbReference type="Pfam" id="PF04811"/>
    </source>
</evidence>
<dbReference type="GO" id="GO:0005789">
    <property type="term" value="C:endoplasmic reticulum membrane"/>
    <property type="evidence" value="ECO:0007669"/>
    <property type="project" value="UniProtKB-SubCell"/>
</dbReference>
<keyword evidence="2 9" id="KW-0479">Metal-binding</keyword>
<evidence type="ECO:0000256" key="7">
    <source>
        <dbReference type="ARBA" id="ARBA00023136"/>
    </source>
</evidence>
<evidence type="ECO:0000256" key="10">
    <source>
        <dbReference type="SAM" id="MobiDB-lite"/>
    </source>
</evidence>
<evidence type="ECO:0000256" key="2">
    <source>
        <dbReference type="ARBA" id="ARBA00022723"/>
    </source>
</evidence>
<keyword evidence="6 9" id="KW-0653">Protein transport</keyword>
<comment type="similarity">
    <text evidence="9">Belongs to the SEC23/SEC24 family. SEC23 subfamily.</text>
</comment>
<reference evidence="16" key="1">
    <citation type="submission" date="2015-09" db="EMBL/GenBank/DDBJ databases">
        <authorList>
            <consortium name="Pathogen Informatics"/>
        </authorList>
    </citation>
    <scope>NUCLEOTIDE SEQUENCE [LARGE SCALE GENOMIC DNA]</scope>
    <source>
        <strain evidence="16">Lake Konstanz</strain>
    </source>
</reference>
<keyword evidence="4 9" id="KW-0862">Zinc</keyword>
<dbReference type="SUPFAM" id="SSF82754">
    <property type="entry name" value="C-terminal, gelsolin-like domain of Sec23/24"/>
    <property type="match status" value="1"/>
</dbReference>
<keyword evidence="16" id="KW-1185">Reference proteome</keyword>
<sequence length="893" mass="99906">MQPQEQQYQQQQFAGYQQGNSQQQQFAQQQQYAQQQQGQYAQQGQSQQQYAQQPVAQQQGQQQFTQQAQQGQQQQYAQQQQYTQQQFAQQQGQQQQGQQQYGQQQGQQQQYAQQGQQGQQQGQQFSTQQSQQGQQQHGAQQQQQLQQQQQPTIVTPPAPTSPFSTRWSWHSYPANRLDGTRMVVPLGCLYSPLGLPAPELHQEPIRCVCGGVLNPHSTVDHRSHTWGCVLCGNKNAFPTNVSLAPEHMPPELSKNNESIEYVSNMKRAPPTFIFVLDTCVDTESELEGLKEYVLLALNKLPENCRVGLITYGATVQLHELSGATEFPRSMVFRGSAETTAEQIKAIVKNPAKYLGNFADAEFLVSSIIDDLQGDLWPVPKDHRPLRATGAALSVAASLLEVVSPAVGSCVYAFISGVATEGPGLVVTTPKEIFIRGHADLRDNTATAKHWSAANNFYDTLMRRMVKQGHSLSVFSACLDQTGVAEMKVCIQAAGGMIMVSDSWKQQPFRTSLNKFLRRKEDGNLELGLNVTMDISTSSAWKVMGVIGACVGTGRKSNSVADTEIGMGGTCQWTTCMLDPSTTTAVYFETTLLPTDASARREQYRYVQFVTKYEVGSQVRLRVTTLKHHIQEKTNFPDLAHAFDQETAAVLLARQAIHKTDTTPVFDVLRWLDRTVVRLVNRFGTFEKDQPSTLKLPRSFVHFPTFIYHLRRSAYLQVFNSSPDETAMLRLLFVKAPCPDSVLMIQPTLYSYTMQGAPEPVPLDSSAIRADNILVLDTFFEVLIHHGETIAAWKKQGFDEKEEYAYFKQFLEMPRADAAVLVDSRYPTPRFFEVAKGEPNARILYNKVNPSRTHNTAADASANYGSAPGELVYTDDAPLQVFMDHLKKLAVQQS</sequence>
<dbReference type="OrthoDB" id="10256289at2759"/>
<evidence type="ECO:0000256" key="4">
    <source>
        <dbReference type="ARBA" id="ARBA00022833"/>
    </source>
</evidence>
<dbReference type="SUPFAM" id="SSF82919">
    <property type="entry name" value="Zn-finger domain of Sec23/24"/>
    <property type="match status" value="1"/>
</dbReference>
<dbReference type="GO" id="GO:0070971">
    <property type="term" value="C:endoplasmic reticulum exit site"/>
    <property type="evidence" value="ECO:0007669"/>
    <property type="project" value="TreeGrafter"/>
</dbReference>
<dbReference type="InterPro" id="IPR037364">
    <property type="entry name" value="Sec23"/>
</dbReference>